<feature type="transmembrane region" description="Helical" evidence="1">
    <location>
        <begin position="189"/>
        <end position="205"/>
    </location>
</feature>
<evidence type="ECO:0000313" key="3">
    <source>
        <dbReference type="Proteomes" id="UP000186143"/>
    </source>
</evidence>
<keyword evidence="1" id="KW-0812">Transmembrane</keyword>
<name>A0A1Q9AGY9_9HYPH</name>
<feature type="transmembrane region" description="Helical" evidence="1">
    <location>
        <begin position="301"/>
        <end position="318"/>
    </location>
</feature>
<dbReference type="PANTHER" id="PTHR38592:SF3">
    <property type="entry name" value="BLL4819 PROTEIN"/>
    <property type="match status" value="1"/>
</dbReference>
<evidence type="ECO:0000313" key="2">
    <source>
        <dbReference type="EMBL" id="OLP54476.1"/>
    </source>
</evidence>
<reference evidence="2 3" key="1">
    <citation type="submission" date="2016-09" db="EMBL/GenBank/DDBJ databases">
        <title>Rhizobium sp. nov., a novel species isolated from the rice rhizosphere.</title>
        <authorList>
            <person name="Zhao J."/>
            <person name="Zhang X."/>
        </authorList>
    </citation>
    <scope>NUCLEOTIDE SEQUENCE [LARGE SCALE GENOMIC DNA]</scope>
    <source>
        <strain evidence="2 3">MH17</strain>
    </source>
</reference>
<feature type="transmembrane region" description="Helical" evidence="1">
    <location>
        <begin position="131"/>
        <end position="148"/>
    </location>
</feature>
<dbReference type="OrthoDB" id="9775975at2"/>
<dbReference type="InterPro" id="IPR014550">
    <property type="entry name" value="UCP028704_OpgC"/>
</dbReference>
<dbReference type="Proteomes" id="UP000186143">
    <property type="component" value="Unassembled WGS sequence"/>
</dbReference>
<comment type="caution">
    <text evidence="2">The sequence shown here is derived from an EMBL/GenBank/DDBJ whole genome shotgun (WGS) entry which is preliminary data.</text>
</comment>
<evidence type="ECO:0008006" key="4">
    <source>
        <dbReference type="Google" id="ProtNLM"/>
    </source>
</evidence>
<accession>A0A1Q9AGY9</accession>
<proteinExistence type="predicted"/>
<feature type="transmembrane region" description="Helical" evidence="1">
    <location>
        <begin position="324"/>
        <end position="345"/>
    </location>
</feature>
<protein>
    <recommendedName>
        <fullName evidence="4">OpgC protein</fullName>
    </recommendedName>
</protein>
<sequence>MREHRIDLLRGLSLLLIFAAHARFGFSDRLQHARGFADAADLFVLLAGVSAALAYGRLAFADGVRAAGRRALVLYETHLLLVALFLSASLLLAPFEPRYEAALELADFWSAPVLRLAEAALLVFLPGNLDILPIYILFLLAAPALFWLRRRSLPLLLLGSALVWLVSGLARVNLPNFALPEQAWYFDPLSWQFLFVIGIVLGDRLKAGRPMLPFHPLVFAGAALFCLIAAPVSLSVSEGWIAPPFGSLYHLLVSKTNCAPLRIVNVLALLYLAWNIRLVATLADHPICRPLVAAGRHSLPVFALGILLSAAAEGAMMAPQAPSLLSQLAMLVLGCALQLVLALRLERRRLARRRLPAPAIATGGLPSGQSIG</sequence>
<feature type="transmembrane region" description="Helical" evidence="1">
    <location>
        <begin position="261"/>
        <end position="280"/>
    </location>
</feature>
<dbReference type="RefSeq" id="WP_075635663.1">
    <property type="nucleotide sequence ID" value="NZ_MKIO01000033.1"/>
</dbReference>
<keyword evidence="1" id="KW-0472">Membrane</keyword>
<feature type="transmembrane region" description="Helical" evidence="1">
    <location>
        <begin position="217"/>
        <end position="241"/>
    </location>
</feature>
<dbReference type="PANTHER" id="PTHR38592">
    <property type="entry name" value="BLL4819 PROTEIN"/>
    <property type="match status" value="1"/>
</dbReference>
<feature type="transmembrane region" description="Helical" evidence="1">
    <location>
        <begin position="43"/>
        <end position="60"/>
    </location>
</feature>
<feature type="transmembrane region" description="Helical" evidence="1">
    <location>
        <begin position="155"/>
        <end position="174"/>
    </location>
</feature>
<dbReference type="AlphaFoldDB" id="A0A1Q9AGY9"/>
<dbReference type="PIRSF" id="PIRSF028704">
    <property type="entry name" value="UPC028704"/>
    <property type="match status" value="1"/>
</dbReference>
<gene>
    <name evidence="2" type="ORF">BJF92_03450</name>
</gene>
<dbReference type="EMBL" id="MKIO01000033">
    <property type="protein sequence ID" value="OLP54476.1"/>
    <property type="molecule type" value="Genomic_DNA"/>
</dbReference>
<organism evidence="2 3">
    <name type="scientific">Xaviernesmea rhizosphaerae</name>
    <dbReference type="NCBI Taxonomy" id="1672749"/>
    <lineage>
        <taxon>Bacteria</taxon>
        <taxon>Pseudomonadati</taxon>
        <taxon>Pseudomonadota</taxon>
        <taxon>Alphaproteobacteria</taxon>
        <taxon>Hyphomicrobiales</taxon>
        <taxon>Rhizobiaceae</taxon>
        <taxon>Rhizobium/Agrobacterium group</taxon>
        <taxon>Xaviernesmea</taxon>
    </lineage>
</organism>
<evidence type="ECO:0000256" key="1">
    <source>
        <dbReference type="SAM" id="Phobius"/>
    </source>
</evidence>
<keyword evidence="1" id="KW-1133">Transmembrane helix</keyword>
<feature type="transmembrane region" description="Helical" evidence="1">
    <location>
        <begin position="72"/>
        <end position="95"/>
    </location>
</feature>
<dbReference type="Pfam" id="PF10129">
    <property type="entry name" value="OpgC_C"/>
    <property type="match status" value="1"/>
</dbReference>